<dbReference type="InterPro" id="IPR003399">
    <property type="entry name" value="Mce/MlaD"/>
</dbReference>
<accession>A0A285LHX5</accession>
<organism evidence="4 5">
    <name type="scientific">Nocardia amikacinitolerans</name>
    <dbReference type="NCBI Taxonomy" id="756689"/>
    <lineage>
        <taxon>Bacteria</taxon>
        <taxon>Bacillati</taxon>
        <taxon>Actinomycetota</taxon>
        <taxon>Actinomycetes</taxon>
        <taxon>Mycobacteriales</taxon>
        <taxon>Nocardiaceae</taxon>
        <taxon>Nocardia</taxon>
    </lineage>
</organism>
<evidence type="ECO:0000256" key="1">
    <source>
        <dbReference type="SAM" id="SignalP"/>
    </source>
</evidence>
<protein>
    <submittedName>
        <fullName evidence="4">Phospholipid/cholesterol/gamma-HCH transport system substrate-binding protein</fullName>
    </submittedName>
</protein>
<feature type="domain" description="Mce/MlaD" evidence="2">
    <location>
        <begin position="38"/>
        <end position="111"/>
    </location>
</feature>
<dbReference type="PANTHER" id="PTHR33371">
    <property type="entry name" value="INTERMEMBRANE PHOSPHOLIPID TRANSPORT SYSTEM BINDING PROTEIN MLAD-RELATED"/>
    <property type="match status" value="1"/>
</dbReference>
<dbReference type="Pfam" id="PF02470">
    <property type="entry name" value="MlaD"/>
    <property type="match status" value="1"/>
</dbReference>
<dbReference type="STRING" id="1379680.GCA_001612615_03926"/>
<dbReference type="NCBIfam" id="TIGR00996">
    <property type="entry name" value="Mtu_fam_mce"/>
    <property type="match status" value="1"/>
</dbReference>
<evidence type="ECO:0000259" key="2">
    <source>
        <dbReference type="Pfam" id="PF02470"/>
    </source>
</evidence>
<keyword evidence="1" id="KW-0732">Signal</keyword>
<gene>
    <name evidence="4" type="ORF">SAMN04244553_3550</name>
</gene>
<evidence type="ECO:0000313" key="5">
    <source>
        <dbReference type="Proteomes" id="UP000219565"/>
    </source>
</evidence>
<dbReference type="AlphaFoldDB" id="A0A285LHX5"/>
<sequence length="335" mass="35299">MISVRAAGLRLALFAGAMAAVLALVITAIQRPVSGDTDSYRVIFTDANGLKTGDDVRMFGVQVGKVETIALHGNQAEIGITVRRASPVYDNSRFAIRYQNLTGQRYVDLQQQNTPSGRTAPGSTIGTDRTVPSFDVTSLFNGLKPVLATLSPEAVNQFSESMLAVIEGNGNGIGPALDAIGTLSRYATDRQQVISTLIRNLSQISDQIGGRSPHLVTLLSKLADVFTSLQIKITGLIDFALTAPPVLDPVDSLLATLGLTEDANPDLDTIVHTLFPDPKVFVDLLGRLPALLAGLREALPATASNTALTCSRGEAEVPGALDVLIAGQKVAICKG</sequence>
<reference evidence="4 5" key="1">
    <citation type="submission" date="2017-09" db="EMBL/GenBank/DDBJ databases">
        <authorList>
            <person name="Ehlers B."/>
            <person name="Leendertz F.H."/>
        </authorList>
    </citation>
    <scope>NUCLEOTIDE SEQUENCE [LARGE SCALE GENOMIC DNA]</scope>
    <source>
        <strain evidence="4 5">DSM 45537</strain>
    </source>
</reference>
<keyword evidence="5" id="KW-1185">Reference proteome</keyword>
<proteinExistence type="predicted"/>
<dbReference type="PANTHER" id="PTHR33371:SF17">
    <property type="entry name" value="MCE-FAMILY PROTEIN MCE1B"/>
    <property type="match status" value="1"/>
</dbReference>
<dbReference type="EMBL" id="OBEG01000003">
    <property type="protein sequence ID" value="SNY83637.1"/>
    <property type="molecule type" value="Genomic_DNA"/>
</dbReference>
<dbReference type="GO" id="GO:0051701">
    <property type="term" value="P:biological process involved in interaction with host"/>
    <property type="evidence" value="ECO:0007669"/>
    <property type="project" value="TreeGrafter"/>
</dbReference>
<dbReference type="GO" id="GO:0005576">
    <property type="term" value="C:extracellular region"/>
    <property type="evidence" value="ECO:0007669"/>
    <property type="project" value="TreeGrafter"/>
</dbReference>
<dbReference type="RefSeq" id="WP_301315883.1">
    <property type="nucleotide sequence ID" value="NZ_JAMTCV010000008.1"/>
</dbReference>
<evidence type="ECO:0000259" key="3">
    <source>
        <dbReference type="Pfam" id="PF11887"/>
    </source>
</evidence>
<feature type="signal peptide" evidence="1">
    <location>
        <begin position="1"/>
        <end position="19"/>
    </location>
</feature>
<name>A0A285LHX5_9NOCA</name>
<dbReference type="Pfam" id="PF11887">
    <property type="entry name" value="Mce4_CUP1"/>
    <property type="match status" value="1"/>
</dbReference>
<feature type="domain" description="Mammalian cell entry C-terminal" evidence="3">
    <location>
        <begin position="119"/>
        <end position="229"/>
    </location>
</feature>
<evidence type="ECO:0000313" key="4">
    <source>
        <dbReference type="EMBL" id="SNY83637.1"/>
    </source>
</evidence>
<dbReference type="InterPro" id="IPR024516">
    <property type="entry name" value="Mce_C"/>
</dbReference>
<dbReference type="InterPro" id="IPR052336">
    <property type="entry name" value="MlaD_Phospholipid_Transporter"/>
</dbReference>
<dbReference type="Proteomes" id="UP000219565">
    <property type="component" value="Unassembled WGS sequence"/>
</dbReference>
<dbReference type="InterPro" id="IPR005693">
    <property type="entry name" value="Mce"/>
</dbReference>
<feature type="chain" id="PRO_5039362232" evidence="1">
    <location>
        <begin position="20"/>
        <end position="335"/>
    </location>
</feature>